<evidence type="ECO:0000313" key="8">
    <source>
        <dbReference type="EMBL" id="AIO01228.1"/>
    </source>
</evidence>
<dbReference type="GO" id="GO:0006043">
    <property type="term" value="P:glucosamine catabolic process"/>
    <property type="evidence" value="ECO:0007669"/>
    <property type="project" value="TreeGrafter"/>
</dbReference>
<dbReference type="InterPro" id="IPR018321">
    <property type="entry name" value="Glucosamine6P_isomerase_CS"/>
</dbReference>
<comment type="function">
    <text evidence="5">Catalyzes the reversible conversion of alpha-D-glucosamine 6-phosphate (GlcN-6P) into beta-D-fructose 6-phosphate (Fru-6P) and ammonium ion, a regulatory reaction step in de novo uridine diphosphate-N-acetyl-alpha-D-glucosamine (UDP-GlcNAc) biosynthesis via hexosamine pathway.</text>
</comment>
<dbReference type="EMBL" id="CP009401">
    <property type="protein sequence ID" value="AIO01228.1"/>
    <property type="molecule type" value="Genomic_DNA"/>
</dbReference>
<dbReference type="PANTHER" id="PTHR11280">
    <property type="entry name" value="GLUCOSAMINE-6-PHOSPHATE ISOMERASE"/>
    <property type="match status" value="1"/>
</dbReference>
<dbReference type="Gene3D" id="3.40.50.1360">
    <property type="match status" value="1"/>
</dbReference>
<keyword evidence="9" id="KW-1185">Reference proteome</keyword>
<organism evidence="8 9">
    <name type="scientific">Leishmania panamensis</name>
    <dbReference type="NCBI Taxonomy" id="5679"/>
    <lineage>
        <taxon>Eukaryota</taxon>
        <taxon>Discoba</taxon>
        <taxon>Euglenozoa</taxon>
        <taxon>Kinetoplastea</taxon>
        <taxon>Metakinetoplastina</taxon>
        <taxon>Trypanosomatida</taxon>
        <taxon>Trypanosomatidae</taxon>
        <taxon>Leishmaniinae</taxon>
        <taxon>Leishmania</taxon>
        <taxon>Leishmania guyanensis species complex</taxon>
    </lineage>
</organism>
<evidence type="ECO:0000256" key="1">
    <source>
        <dbReference type="ARBA" id="ARBA00000644"/>
    </source>
</evidence>
<dbReference type="Proteomes" id="UP000063063">
    <property type="component" value="Chromosome 32"/>
</dbReference>
<dbReference type="GO" id="GO:0016853">
    <property type="term" value="F:isomerase activity"/>
    <property type="evidence" value="ECO:0007669"/>
    <property type="project" value="UniProtKB-KW"/>
</dbReference>
<dbReference type="GO" id="GO:0005975">
    <property type="term" value="P:carbohydrate metabolic process"/>
    <property type="evidence" value="ECO:0007669"/>
    <property type="project" value="InterPro"/>
</dbReference>
<keyword evidence="8" id="KW-0413">Isomerase</keyword>
<dbReference type="GO" id="GO:0004342">
    <property type="term" value="F:glucosamine-6-phosphate deaminase activity"/>
    <property type="evidence" value="ECO:0007669"/>
    <property type="project" value="UniProtKB-UniRule"/>
</dbReference>
<dbReference type="Pfam" id="PF01182">
    <property type="entry name" value="Glucosamine_iso"/>
    <property type="match status" value="1"/>
</dbReference>
<evidence type="ECO:0000256" key="5">
    <source>
        <dbReference type="ARBA" id="ARBA00049961"/>
    </source>
</evidence>
<evidence type="ECO:0000256" key="3">
    <source>
        <dbReference type="ARBA" id="ARBA00022801"/>
    </source>
</evidence>
<evidence type="ECO:0000313" key="9">
    <source>
        <dbReference type="Proteomes" id="UP000063063"/>
    </source>
</evidence>
<reference evidence="8 9" key="1">
    <citation type="journal article" date="2015" name="Sci. Rep.">
        <title>The genome of Leishmania panamensis: insights into genomics of the L. (Viannia) subgenus.</title>
        <authorList>
            <person name="Llanes A."/>
            <person name="Restrepo C.M."/>
            <person name="Vecchio G.D."/>
            <person name="Anguizola F.J."/>
            <person name="Lleonart R."/>
        </authorList>
    </citation>
    <scope>NUCLEOTIDE SEQUENCE [LARGE SCALE GENOMIC DNA]</scope>
    <source>
        <strain evidence="8 9">MHOM/PA/94/PSC-1</strain>
    </source>
</reference>
<dbReference type="InterPro" id="IPR004547">
    <property type="entry name" value="Glucosamine6P_isomerase"/>
</dbReference>
<keyword evidence="3 6" id="KW-0378">Hydrolase</keyword>
<dbReference type="GO" id="GO:0005829">
    <property type="term" value="C:cytosol"/>
    <property type="evidence" value="ECO:0007669"/>
    <property type="project" value="UniProtKB-ARBA"/>
</dbReference>
<evidence type="ECO:0000256" key="2">
    <source>
        <dbReference type="ARBA" id="ARBA00005526"/>
    </source>
</evidence>
<dbReference type="FunFam" id="3.40.50.1360:FF:000002">
    <property type="entry name" value="Glucosamine-6-phosphate deaminase"/>
    <property type="match status" value="1"/>
</dbReference>
<dbReference type="AlphaFoldDB" id="A0A088RYM6"/>
<dbReference type="OrthoDB" id="7663298at2759"/>
<dbReference type="NCBIfam" id="TIGR00502">
    <property type="entry name" value="nagB"/>
    <property type="match status" value="1"/>
</dbReference>
<dbReference type="RefSeq" id="XP_010702028.1">
    <property type="nucleotide sequence ID" value="XM_010703726.1"/>
</dbReference>
<dbReference type="GeneID" id="22578085"/>
<proteinExistence type="inferred from homology"/>
<evidence type="ECO:0000256" key="6">
    <source>
        <dbReference type="RuleBase" id="RU361197"/>
    </source>
</evidence>
<dbReference type="PANTHER" id="PTHR11280:SF5">
    <property type="entry name" value="GLUCOSAMINE-6-PHOSPHATE ISOMERASE"/>
    <property type="match status" value="1"/>
</dbReference>
<dbReference type="VEuPathDB" id="TriTrypDB:LPAL13_320040900"/>
<dbReference type="GO" id="GO:0019262">
    <property type="term" value="P:N-acetylneuraminate catabolic process"/>
    <property type="evidence" value="ECO:0007669"/>
    <property type="project" value="TreeGrafter"/>
</dbReference>
<protein>
    <recommendedName>
        <fullName evidence="6">Glucosamine-6-phosphate isomerase</fullName>
        <ecNumber evidence="6">3.5.99.6</ecNumber>
    </recommendedName>
    <alternativeName>
        <fullName evidence="6">Glucosamine-6-phosphate isomerase</fullName>
    </alternativeName>
</protein>
<dbReference type="PROSITE" id="PS01161">
    <property type="entry name" value="GLC_GALNAC_ISOMERASE"/>
    <property type="match status" value="1"/>
</dbReference>
<evidence type="ECO:0000259" key="7">
    <source>
        <dbReference type="Pfam" id="PF01182"/>
    </source>
</evidence>
<keyword evidence="4 6" id="KW-0119">Carbohydrate metabolism</keyword>
<dbReference type="GO" id="GO:0042802">
    <property type="term" value="F:identical protein binding"/>
    <property type="evidence" value="ECO:0007669"/>
    <property type="project" value="TreeGrafter"/>
</dbReference>
<dbReference type="VEuPathDB" id="TriTrypDB:LPMP_323440"/>
<dbReference type="InterPro" id="IPR037171">
    <property type="entry name" value="NagB/RpiA_transferase-like"/>
</dbReference>
<dbReference type="GO" id="GO:0006046">
    <property type="term" value="P:N-acetylglucosamine catabolic process"/>
    <property type="evidence" value="ECO:0007669"/>
    <property type="project" value="TreeGrafter"/>
</dbReference>
<feature type="domain" description="Glucosamine/galactosamine-6-phosphate isomerase" evidence="7">
    <location>
        <begin position="8"/>
        <end position="226"/>
    </location>
</feature>
<dbReference type="KEGG" id="lpan:LPMP_323440"/>
<dbReference type="InterPro" id="IPR006148">
    <property type="entry name" value="Glc/Gal-6P_isomerase"/>
</dbReference>
<evidence type="ECO:0000256" key="4">
    <source>
        <dbReference type="ARBA" id="ARBA00023277"/>
    </source>
</evidence>
<accession>A0A088RYM6</accession>
<name>A0A088RYM6_LEIPA</name>
<comment type="catalytic activity">
    <reaction evidence="1 6">
        <text>alpha-D-glucosamine 6-phosphate + H2O = beta-D-fructose 6-phosphate + NH4(+)</text>
        <dbReference type="Rhea" id="RHEA:12172"/>
        <dbReference type="ChEBI" id="CHEBI:15377"/>
        <dbReference type="ChEBI" id="CHEBI:28938"/>
        <dbReference type="ChEBI" id="CHEBI:57634"/>
        <dbReference type="ChEBI" id="CHEBI:75989"/>
        <dbReference type="EC" id="3.5.99.6"/>
    </reaction>
</comment>
<dbReference type="HAMAP" id="MF_01241">
    <property type="entry name" value="GlcN6P_deamin"/>
    <property type="match status" value="1"/>
</dbReference>
<dbReference type="CDD" id="cd01399">
    <property type="entry name" value="GlcN6P_deaminase"/>
    <property type="match status" value="1"/>
</dbReference>
<comment type="similarity">
    <text evidence="2 6">Belongs to the glucosamine/galactosamine-6-phosphate isomerase family.</text>
</comment>
<dbReference type="SUPFAM" id="SSF100950">
    <property type="entry name" value="NagB/RpiA/CoA transferase-like"/>
    <property type="match status" value="1"/>
</dbReference>
<sequence length="279" mass="31318">MRIVISETADQVADYASKYVIASINDFKPTEDRPFVLGLPTGETPMRTYQKLIVAYREGRVTFKNVVTFNMDEYVGLPADHPESYHYFMKHNFFNYVDIPEKNRHILNGNAPDLIEECRQYEEKIKAAGGIHLFLAGIGTDGHLAFNEPGSSLYSHTRVKSLNAETMKSNARFFGNDVSRVPTMALTVGLRTIMDAKVVLMMATGASKALAVARCVEGGITHMCTATMLQMHPAAVLCLDEDATLELKVRTTRYFKSLLRTEKALEERQKNIKRADSKL</sequence>
<dbReference type="eggNOG" id="KOG3148">
    <property type="taxonomic scope" value="Eukaryota"/>
</dbReference>
<dbReference type="EC" id="3.5.99.6" evidence="6"/>
<gene>
    <name evidence="8" type="ORF">LPMP_323440</name>
</gene>